<protein>
    <recommendedName>
        <fullName evidence="1">Zn(2)-C6 fungal-type domain-containing protein</fullName>
    </recommendedName>
</protein>
<dbReference type="InterPro" id="IPR036864">
    <property type="entry name" value="Zn2-C6_fun-type_DNA-bd_sf"/>
</dbReference>
<dbReference type="InterPro" id="IPR001138">
    <property type="entry name" value="Zn2Cys6_DnaBD"/>
</dbReference>
<gene>
    <name evidence="2" type="ORF">WICANDRAFT_59665</name>
</gene>
<reference evidence="2 3" key="1">
    <citation type="journal article" date="2016" name="Proc. Natl. Acad. Sci. U.S.A.">
        <title>Comparative genomics of biotechnologically important yeasts.</title>
        <authorList>
            <person name="Riley R."/>
            <person name="Haridas S."/>
            <person name="Wolfe K.H."/>
            <person name="Lopes M.R."/>
            <person name="Hittinger C.T."/>
            <person name="Goeker M."/>
            <person name="Salamov A.A."/>
            <person name="Wisecaver J.H."/>
            <person name="Long T.M."/>
            <person name="Calvey C.H."/>
            <person name="Aerts A.L."/>
            <person name="Barry K.W."/>
            <person name="Choi C."/>
            <person name="Clum A."/>
            <person name="Coughlan A.Y."/>
            <person name="Deshpande S."/>
            <person name="Douglass A.P."/>
            <person name="Hanson S.J."/>
            <person name="Klenk H.-P."/>
            <person name="LaButti K.M."/>
            <person name="Lapidus A."/>
            <person name="Lindquist E.A."/>
            <person name="Lipzen A.M."/>
            <person name="Meier-Kolthoff J.P."/>
            <person name="Ohm R.A."/>
            <person name="Otillar R.P."/>
            <person name="Pangilinan J.L."/>
            <person name="Peng Y."/>
            <person name="Rokas A."/>
            <person name="Rosa C.A."/>
            <person name="Scheuner C."/>
            <person name="Sibirny A.A."/>
            <person name="Slot J.C."/>
            <person name="Stielow J.B."/>
            <person name="Sun H."/>
            <person name="Kurtzman C.P."/>
            <person name="Blackwell M."/>
            <person name="Grigoriev I.V."/>
            <person name="Jeffries T.W."/>
        </authorList>
    </citation>
    <scope>NUCLEOTIDE SEQUENCE [LARGE SCALE GENOMIC DNA]</scope>
    <source>
        <strain evidence="3">ATCC 58044 / CBS 1984 / NCYC 433 / NRRL Y-366-8</strain>
    </source>
</reference>
<dbReference type="Proteomes" id="UP000094112">
    <property type="component" value="Unassembled WGS sequence"/>
</dbReference>
<sequence length="487" mass="57017">MNSSYKRYKRTRNYKPLLPKTNLDNNVITNFSDTQAVVKVKKRSKNGCTNCKKLKIKCNEDKPECEYCIQTGKECIYQVKESKNSSQKANRKQPDNTPTVVENQITSIDNKPLKRLNSISFQLNISKFELQLLKLYVDFGGNFLSVKGVDMIASQFWREEIPKLWSCSDLIKYALYSVTSARLLANYDYDESQEIYIENEDQKSNLLVPYTINLTKQTLRYTKETLELIEMYQLMIDDEALNADETKDILGQILVAKKLCAFSNILLPRPKQNVGLTRLKDSSLVNHMLVANNFIQIFDKYGPMVKNTKFSKVFAPAFIPLKEYIEIYQNMEIFLINHLENYISEKVDASDLLQFTYQTALSKLENACHQTLYFTYTIFLCRSMSYMSIDIDYINLIKKEDHIAMKILFYACCLSAIFHHQSFHWDGVYNEFLEFYVSHSRENFDGEWEDDVDKNIYGWVKARSKYNHRFELSAIEHVGEPVEYFLN</sequence>
<dbReference type="GO" id="GO:0001228">
    <property type="term" value="F:DNA-binding transcription activator activity, RNA polymerase II-specific"/>
    <property type="evidence" value="ECO:0007669"/>
    <property type="project" value="TreeGrafter"/>
</dbReference>
<evidence type="ECO:0000313" key="2">
    <source>
        <dbReference type="EMBL" id="ODQ61580.1"/>
    </source>
</evidence>
<dbReference type="EMBL" id="KV454208">
    <property type="protein sequence ID" value="ODQ61580.1"/>
    <property type="molecule type" value="Genomic_DNA"/>
</dbReference>
<evidence type="ECO:0000313" key="3">
    <source>
        <dbReference type="Proteomes" id="UP000094112"/>
    </source>
</evidence>
<dbReference type="CDD" id="cd00067">
    <property type="entry name" value="GAL4"/>
    <property type="match status" value="1"/>
</dbReference>
<dbReference type="Pfam" id="PF00172">
    <property type="entry name" value="Zn_clus"/>
    <property type="match status" value="1"/>
</dbReference>
<evidence type="ECO:0000259" key="1">
    <source>
        <dbReference type="PROSITE" id="PS50048"/>
    </source>
</evidence>
<dbReference type="GeneID" id="30200098"/>
<feature type="domain" description="Zn(2)-C6 fungal-type" evidence="1">
    <location>
        <begin position="47"/>
        <end position="77"/>
    </location>
</feature>
<dbReference type="PANTHER" id="PTHR47784:SF5">
    <property type="entry name" value="STEROL UPTAKE CONTROL PROTEIN 2"/>
    <property type="match status" value="1"/>
</dbReference>
<dbReference type="STRING" id="683960.A0A1E3P8E4"/>
<dbReference type="PROSITE" id="PS00463">
    <property type="entry name" value="ZN2_CY6_FUNGAL_1"/>
    <property type="match status" value="1"/>
</dbReference>
<proteinExistence type="predicted"/>
<dbReference type="SUPFAM" id="SSF57701">
    <property type="entry name" value="Zn2/Cys6 DNA-binding domain"/>
    <property type="match status" value="1"/>
</dbReference>
<dbReference type="InterPro" id="IPR053157">
    <property type="entry name" value="Sterol_Uptake_Regulator"/>
</dbReference>
<dbReference type="PANTHER" id="PTHR47784">
    <property type="entry name" value="STEROL UPTAKE CONTROL PROTEIN 2"/>
    <property type="match status" value="1"/>
</dbReference>
<dbReference type="SMART" id="SM00066">
    <property type="entry name" value="GAL4"/>
    <property type="match status" value="1"/>
</dbReference>
<dbReference type="OrthoDB" id="3980623at2759"/>
<accession>A0A1E3P8E4</accession>
<dbReference type="PROSITE" id="PS50048">
    <property type="entry name" value="ZN2_CY6_FUNGAL_2"/>
    <property type="match status" value="1"/>
</dbReference>
<dbReference type="Gene3D" id="4.10.240.10">
    <property type="entry name" value="Zn(2)-C6 fungal-type DNA-binding domain"/>
    <property type="match status" value="1"/>
</dbReference>
<dbReference type="AlphaFoldDB" id="A0A1E3P8E4"/>
<name>A0A1E3P8E4_WICAA</name>
<dbReference type="GO" id="GO:0008270">
    <property type="term" value="F:zinc ion binding"/>
    <property type="evidence" value="ECO:0007669"/>
    <property type="project" value="InterPro"/>
</dbReference>
<keyword evidence="3" id="KW-1185">Reference proteome</keyword>
<organism evidence="2 3">
    <name type="scientific">Wickerhamomyces anomalus (strain ATCC 58044 / CBS 1984 / NCYC 433 / NRRL Y-366-8)</name>
    <name type="common">Yeast</name>
    <name type="synonym">Hansenula anomala</name>
    <dbReference type="NCBI Taxonomy" id="683960"/>
    <lineage>
        <taxon>Eukaryota</taxon>
        <taxon>Fungi</taxon>
        <taxon>Dikarya</taxon>
        <taxon>Ascomycota</taxon>
        <taxon>Saccharomycotina</taxon>
        <taxon>Saccharomycetes</taxon>
        <taxon>Phaffomycetales</taxon>
        <taxon>Wickerhamomycetaceae</taxon>
        <taxon>Wickerhamomyces</taxon>
    </lineage>
</organism>
<dbReference type="RefSeq" id="XP_019040787.1">
    <property type="nucleotide sequence ID" value="XM_019182852.1"/>
</dbReference>
<dbReference type="PRINTS" id="PR00755">
    <property type="entry name" value="AFLATOXINBRP"/>
</dbReference>